<evidence type="ECO:0008006" key="3">
    <source>
        <dbReference type="Google" id="ProtNLM"/>
    </source>
</evidence>
<comment type="caution">
    <text evidence="1">The sequence shown here is derived from an EMBL/GenBank/DDBJ whole genome shotgun (WGS) entry which is preliminary data.</text>
</comment>
<name>A0A640RYU2_9ACTN</name>
<organism evidence="1 2">
    <name type="scientific">Streptomyces caniferus</name>
    <dbReference type="NCBI Taxonomy" id="285557"/>
    <lineage>
        <taxon>Bacteria</taxon>
        <taxon>Bacillati</taxon>
        <taxon>Actinomycetota</taxon>
        <taxon>Actinomycetes</taxon>
        <taxon>Kitasatosporales</taxon>
        <taxon>Streptomycetaceae</taxon>
        <taxon>Streptomyces</taxon>
    </lineage>
</organism>
<evidence type="ECO:0000313" key="2">
    <source>
        <dbReference type="Proteomes" id="UP000435837"/>
    </source>
</evidence>
<sequence length="166" mass="18584">MTEGAVMSDEPVQGRMTTDGDREVVVFLIGMRVNSWRAVRSWLPVFRAMPRMLKELARDPDSGMLAYRPLVGPGRSFGVLQYWDSKEKLFAYATDPDGAHRPAWAAFNRRAREGRNKVGFWHETYVVPAGSYESIYVNMPSFGLGKALGTVPVGRRGERAADRMAA</sequence>
<dbReference type="InterPro" id="IPR025444">
    <property type="entry name" value="Monooxy_af470"/>
</dbReference>
<dbReference type="EMBL" id="BLIN01000002">
    <property type="protein sequence ID" value="GFE04383.1"/>
    <property type="molecule type" value="Genomic_DNA"/>
</dbReference>
<accession>A0A640RYU2</accession>
<gene>
    <name evidence="1" type="ORF">Scani_06510</name>
</gene>
<evidence type="ECO:0000313" key="1">
    <source>
        <dbReference type="EMBL" id="GFE04383.1"/>
    </source>
</evidence>
<dbReference type="Pfam" id="PF13826">
    <property type="entry name" value="Monooxy_af470-like"/>
    <property type="match status" value="1"/>
</dbReference>
<protein>
    <recommendedName>
        <fullName evidence="3">DUF4188 domain-containing protein</fullName>
    </recommendedName>
</protein>
<dbReference type="AlphaFoldDB" id="A0A640RYU2"/>
<reference evidence="1 2" key="1">
    <citation type="submission" date="2019-12" db="EMBL/GenBank/DDBJ databases">
        <title>Whole genome shotgun sequence of Streptomyces caniferus NBRC 15389.</title>
        <authorList>
            <person name="Ichikawa N."/>
            <person name="Kimura A."/>
            <person name="Kitahashi Y."/>
            <person name="Komaki H."/>
            <person name="Tamura T."/>
        </authorList>
    </citation>
    <scope>NUCLEOTIDE SEQUENCE [LARGE SCALE GENOMIC DNA]</scope>
    <source>
        <strain evidence="1 2">NBRC 15389</strain>
    </source>
</reference>
<dbReference type="Proteomes" id="UP000435837">
    <property type="component" value="Unassembled WGS sequence"/>
</dbReference>
<proteinExistence type="predicted"/>